<dbReference type="Proteomes" id="UP000321222">
    <property type="component" value="Chromosome"/>
</dbReference>
<feature type="domain" description="Secretion system C-terminal sorting" evidence="2">
    <location>
        <begin position="701"/>
        <end position="769"/>
    </location>
</feature>
<protein>
    <submittedName>
        <fullName evidence="3">T9SS type A sorting domain-containing protein</fullName>
    </submittedName>
</protein>
<keyword evidence="1" id="KW-0732">Signal</keyword>
<reference evidence="3 4" key="1">
    <citation type="submission" date="2019-08" db="EMBL/GenBank/DDBJ databases">
        <title>Flavobacterium alkalisoli sp. nov., isolated from rhizosphere soil of Suaeda salsa.</title>
        <authorList>
            <person name="Sun J.-Q."/>
            <person name="Xu L."/>
        </authorList>
    </citation>
    <scope>NUCLEOTIDE SEQUENCE [LARGE SCALE GENOMIC DNA]</scope>
    <source>
        <strain evidence="3 4">XS-5</strain>
    </source>
</reference>
<dbReference type="SUPFAM" id="SSF55486">
    <property type="entry name" value="Metalloproteases ('zincins'), catalytic domain"/>
    <property type="match status" value="1"/>
</dbReference>
<dbReference type="NCBIfam" id="TIGR04183">
    <property type="entry name" value="Por_Secre_tail"/>
    <property type="match status" value="1"/>
</dbReference>
<dbReference type="Pfam" id="PF18962">
    <property type="entry name" value="Por_Secre_tail"/>
    <property type="match status" value="1"/>
</dbReference>
<dbReference type="AlphaFoldDB" id="A0A5B9FZQ1"/>
<dbReference type="InterPro" id="IPR026444">
    <property type="entry name" value="Secre_tail"/>
</dbReference>
<dbReference type="Pfam" id="PF13582">
    <property type="entry name" value="Reprolysin_3"/>
    <property type="match status" value="1"/>
</dbReference>
<dbReference type="SUPFAM" id="SSF52317">
    <property type="entry name" value="Class I glutamine amidotransferase-like"/>
    <property type="match status" value="1"/>
</dbReference>
<evidence type="ECO:0000313" key="3">
    <source>
        <dbReference type="EMBL" id="QEE50482.1"/>
    </source>
</evidence>
<keyword evidence="4" id="KW-1185">Reference proteome</keyword>
<proteinExistence type="predicted"/>
<dbReference type="InterPro" id="IPR029062">
    <property type="entry name" value="Class_I_gatase-like"/>
</dbReference>
<gene>
    <name evidence="3" type="ORF">FUA48_13130</name>
</gene>
<organism evidence="3 4">
    <name type="scientific">Flavobacterium alkalisoli</name>
    <dbReference type="NCBI Taxonomy" id="2602769"/>
    <lineage>
        <taxon>Bacteria</taxon>
        <taxon>Pseudomonadati</taxon>
        <taxon>Bacteroidota</taxon>
        <taxon>Flavobacteriia</taxon>
        <taxon>Flavobacteriales</taxon>
        <taxon>Flavobacteriaceae</taxon>
        <taxon>Flavobacterium</taxon>
    </lineage>
</organism>
<dbReference type="RefSeq" id="WP_147583950.1">
    <property type="nucleotide sequence ID" value="NZ_CP042831.1"/>
</dbReference>
<name>A0A5B9FZQ1_9FLAO</name>
<dbReference type="OrthoDB" id="1433593at2"/>
<dbReference type="EMBL" id="CP042831">
    <property type="protein sequence ID" value="QEE50482.1"/>
    <property type="molecule type" value="Genomic_DNA"/>
</dbReference>
<evidence type="ECO:0000259" key="2">
    <source>
        <dbReference type="Pfam" id="PF18962"/>
    </source>
</evidence>
<dbReference type="KEGG" id="fak:FUA48_13130"/>
<sequence>MLKNKIITVILCIVCCQKGFSQEFDEIFTNVESVNYIYISGSFLIDDETSVIPLINFDSCEEVATHFSVTTQYENGKVIAIGDEYLFLDNNIVLGDNLQFLINVIDWLNPGTGRVTLKEEFIGNNNTTILQNSFSENNYIFNTFTGNITTSALLNTDILILANDWNELELYSTAELEVLESFVANGGSLLLAGNPGLYIGEIEQYSMNQVANLFGFEITESETTSYEFQIFYPETLNPYCTSPYFNTNIPRGDNLRIFRMAVSTIGEFTENNGGVNNTSQLIDEWLDTINEIYGREYCMRFELIPNNDLLIFENSETDPWETIPDGAAGCTDVEVILNNQQSIIDEIIGAENYDLSHVIATFPYQGGGCAADFKRAISGDLNISVCRHEIGHQFSQAHTINNESNNYEPENGNWTIQGGNDYGYAHGVSYHQLAQFLLTIPSVGTQIPTGNTIPTINVGPDVVIPISTPFAITAIAEDPDPNDNLTYVWDNFNPAPQQFIPVPDDTKGALFMRLTPGPIPSRTFPKISDVIANNNSNAQEQLPTHPRNMDIRVTVNDNHKMEYNGQMINASGINSDDIRIIVADAGPFQVTSQNTDGIVYAGGSTQIITWDVNGTDVAPVNTQDVSITLSDDGGYTYPVTLLSSTPNNGSATVVLPDINIENARIRVAANNSIYFDINTVDFKIQSTLSVEKAPLDSLVNIYPNPSKDYFIIEFTTPVNFDAKLYDVAGRTVTQQFNQDKFDVRSLSQGTYILEITDLETSQKTIRKIFIER</sequence>
<evidence type="ECO:0000256" key="1">
    <source>
        <dbReference type="ARBA" id="ARBA00022729"/>
    </source>
</evidence>
<evidence type="ECO:0000313" key="4">
    <source>
        <dbReference type="Proteomes" id="UP000321222"/>
    </source>
</evidence>
<accession>A0A5B9FZQ1</accession>